<dbReference type="InterPro" id="IPR000719">
    <property type="entry name" value="Prot_kinase_dom"/>
</dbReference>
<evidence type="ECO:0000256" key="4">
    <source>
        <dbReference type="ARBA" id="ARBA00022741"/>
    </source>
</evidence>
<dbReference type="SMART" id="SM00637">
    <property type="entry name" value="CBD_II"/>
    <property type="match status" value="1"/>
</dbReference>
<evidence type="ECO:0000259" key="9">
    <source>
        <dbReference type="PROSITE" id="PS50011"/>
    </source>
</evidence>
<evidence type="ECO:0000256" key="3">
    <source>
        <dbReference type="ARBA" id="ARBA00022679"/>
    </source>
</evidence>
<dbReference type="GO" id="GO:0016301">
    <property type="term" value="F:kinase activity"/>
    <property type="evidence" value="ECO:0007669"/>
    <property type="project" value="UniProtKB-KW"/>
</dbReference>
<dbReference type="InterPro" id="IPR008965">
    <property type="entry name" value="CBM2/CBM3_carb-bd_dom_sf"/>
</dbReference>
<dbReference type="Gene3D" id="3.30.200.20">
    <property type="entry name" value="Phosphorylase Kinase, domain 1"/>
    <property type="match status" value="1"/>
</dbReference>
<evidence type="ECO:0000256" key="8">
    <source>
        <dbReference type="SAM" id="MobiDB-lite"/>
    </source>
</evidence>
<dbReference type="SUPFAM" id="SSF56112">
    <property type="entry name" value="Protein kinase-like (PK-like)"/>
    <property type="match status" value="1"/>
</dbReference>
<feature type="compositionally biased region" description="Basic residues" evidence="8">
    <location>
        <begin position="493"/>
        <end position="503"/>
    </location>
</feature>
<evidence type="ECO:0000256" key="7">
    <source>
        <dbReference type="PROSITE-ProRule" id="PRU10141"/>
    </source>
</evidence>
<accession>A0ABW2GMU4</accession>
<proteinExistence type="predicted"/>
<feature type="domain" description="Protein kinase" evidence="9">
    <location>
        <begin position="12"/>
        <end position="274"/>
    </location>
</feature>
<dbReference type="RefSeq" id="WP_376804793.1">
    <property type="nucleotide sequence ID" value="NZ_JBHTAC010000002.1"/>
</dbReference>
<dbReference type="PROSITE" id="PS50011">
    <property type="entry name" value="PROTEIN_KINASE_DOM"/>
    <property type="match status" value="1"/>
</dbReference>
<keyword evidence="2" id="KW-0723">Serine/threonine-protein kinase</keyword>
<dbReference type="SUPFAM" id="SSF49384">
    <property type="entry name" value="Carbohydrate-binding domain"/>
    <property type="match status" value="1"/>
</dbReference>
<dbReference type="PROSITE" id="PS00109">
    <property type="entry name" value="PROTEIN_KINASE_TYR"/>
    <property type="match status" value="1"/>
</dbReference>
<feature type="compositionally biased region" description="Basic and acidic residues" evidence="8">
    <location>
        <begin position="480"/>
        <end position="492"/>
    </location>
</feature>
<dbReference type="InterPro" id="IPR012291">
    <property type="entry name" value="CBM2_carb-bd_dom_sf"/>
</dbReference>
<dbReference type="PROSITE" id="PS00107">
    <property type="entry name" value="PROTEIN_KINASE_ATP"/>
    <property type="match status" value="1"/>
</dbReference>
<reference evidence="11" key="1">
    <citation type="journal article" date="2019" name="Int. J. Syst. Evol. Microbiol.">
        <title>The Global Catalogue of Microorganisms (GCM) 10K type strain sequencing project: providing services to taxonomists for standard genome sequencing and annotation.</title>
        <authorList>
            <consortium name="The Broad Institute Genomics Platform"/>
            <consortium name="The Broad Institute Genome Sequencing Center for Infectious Disease"/>
            <person name="Wu L."/>
            <person name="Ma J."/>
        </authorList>
    </citation>
    <scope>NUCLEOTIDE SEQUENCE [LARGE SCALE GENOMIC DNA]</scope>
    <source>
        <strain evidence="11">CGMCC 1.9106</strain>
    </source>
</reference>
<sequence length="503" mass="53060">MTDQPVVLGRRYRLVEPVGAGGMAVVWRAYDQVLHRTVAVKMLSPRLVAQPDNLRLLRAEALAVAGLSHPRITSVYDYGQQRLDGHEQPYLVMELVDGVTLRQTLREAATGLGWQATLSITAQVAAALAAAHARGIVHRDVTPANIMLTAAGVKVLDFGICVLAGFDDGQEDELVGTVDYIAPERVTGRSAVTPASDVYSLGMVMYRCLSGHLPWDPTTPTRRLRQHVFSPPDVLPPVPGMPPAIRELCLSCLAKNPDDRPTAAELVAGLEQWSVPAPRLAQDAEEQTRTRLLALPAELTRRDPDPATGVAGRVAAAVRTMPRRRRAGLSAGALAVTGLVGVLVLNAGPDVADATQTPPPPQSCHVSLQIHTAGTEYTASLAVGASGRRPQRWQLTFTVPDGWRVGGVRAGEVRQNGPRVVVTGRTELVAGSPAAVALTGTAGASAGRPAQFVLDGTACQGEVDVISGAPSPAAVQATPEARRPAAEPEPHGGKPKPPKKPKP</sequence>
<evidence type="ECO:0000256" key="2">
    <source>
        <dbReference type="ARBA" id="ARBA00022527"/>
    </source>
</evidence>
<feature type="binding site" evidence="7">
    <location>
        <position position="41"/>
    </location>
    <ligand>
        <name>ATP</name>
        <dbReference type="ChEBI" id="CHEBI:30616"/>
    </ligand>
</feature>
<keyword evidence="4 7" id="KW-0547">Nucleotide-binding</keyword>
<comment type="caution">
    <text evidence="10">The sequence shown here is derived from an EMBL/GenBank/DDBJ whole genome shotgun (WGS) entry which is preliminary data.</text>
</comment>
<evidence type="ECO:0000256" key="6">
    <source>
        <dbReference type="ARBA" id="ARBA00022840"/>
    </source>
</evidence>
<feature type="region of interest" description="Disordered" evidence="8">
    <location>
        <begin position="469"/>
        <end position="503"/>
    </location>
</feature>
<dbReference type="InterPro" id="IPR008266">
    <property type="entry name" value="Tyr_kinase_AS"/>
</dbReference>
<dbReference type="Pfam" id="PF00069">
    <property type="entry name" value="Pkinase"/>
    <property type="match status" value="1"/>
</dbReference>
<dbReference type="Gene3D" id="2.60.40.290">
    <property type="match status" value="1"/>
</dbReference>
<evidence type="ECO:0000256" key="1">
    <source>
        <dbReference type="ARBA" id="ARBA00012513"/>
    </source>
</evidence>
<dbReference type="CDD" id="cd14014">
    <property type="entry name" value="STKc_PknB_like"/>
    <property type="match status" value="1"/>
</dbReference>
<dbReference type="InterPro" id="IPR017441">
    <property type="entry name" value="Protein_kinase_ATP_BS"/>
</dbReference>
<dbReference type="InterPro" id="IPR011009">
    <property type="entry name" value="Kinase-like_dom_sf"/>
</dbReference>
<dbReference type="Proteomes" id="UP001596392">
    <property type="component" value="Unassembled WGS sequence"/>
</dbReference>
<name>A0ABW2GMU4_9ACTN</name>
<evidence type="ECO:0000256" key="5">
    <source>
        <dbReference type="ARBA" id="ARBA00022777"/>
    </source>
</evidence>
<dbReference type="PANTHER" id="PTHR43289:SF6">
    <property type="entry name" value="SERINE_THREONINE-PROTEIN KINASE NEKL-3"/>
    <property type="match status" value="1"/>
</dbReference>
<dbReference type="EMBL" id="JBHTAC010000002">
    <property type="protein sequence ID" value="MFC7241319.1"/>
    <property type="molecule type" value="Genomic_DNA"/>
</dbReference>
<gene>
    <name evidence="10" type="ORF">ACFQO7_02385</name>
</gene>
<dbReference type="InterPro" id="IPR001919">
    <property type="entry name" value="CBD2"/>
</dbReference>
<keyword evidence="3" id="KW-0808">Transferase</keyword>
<keyword evidence="11" id="KW-1185">Reference proteome</keyword>
<dbReference type="EC" id="2.7.11.1" evidence="1"/>
<evidence type="ECO:0000313" key="11">
    <source>
        <dbReference type="Proteomes" id="UP001596392"/>
    </source>
</evidence>
<protein>
    <recommendedName>
        <fullName evidence="1">non-specific serine/threonine protein kinase</fullName>
        <ecNumber evidence="1">2.7.11.1</ecNumber>
    </recommendedName>
</protein>
<dbReference type="Gene3D" id="1.10.510.10">
    <property type="entry name" value="Transferase(Phosphotransferase) domain 1"/>
    <property type="match status" value="1"/>
</dbReference>
<organism evidence="10 11">
    <name type="scientific">Catellatospora aurea</name>
    <dbReference type="NCBI Taxonomy" id="1337874"/>
    <lineage>
        <taxon>Bacteria</taxon>
        <taxon>Bacillati</taxon>
        <taxon>Actinomycetota</taxon>
        <taxon>Actinomycetes</taxon>
        <taxon>Micromonosporales</taxon>
        <taxon>Micromonosporaceae</taxon>
        <taxon>Catellatospora</taxon>
    </lineage>
</organism>
<evidence type="ECO:0000313" key="10">
    <source>
        <dbReference type="EMBL" id="MFC7241319.1"/>
    </source>
</evidence>
<keyword evidence="5 10" id="KW-0418">Kinase</keyword>
<dbReference type="PANTHER" id="PTHR43289">
    <property type="entry name" value="MITOGEN-ACTIVATED PROTEIN KINASE KINASE KINASE 20-RELATED"/>
    <property type="match status" value="1"/>
</dbReference>
<keyword evidence="6 7" id="KW-0067">ATP-binding</keyword>